<evidence type="ECO:0000256" key="7">
    <source>
        <dbReference type="SAM" id="Phobius"/>
    </source>
</evidence>
<dbReference type="RefSeq" id="WP_015390098.1">
    <property type="nucleotide sequence ID" value="NC_020285.1"/>
</dbReference>
<dbReference type="GO" id="GO:0005886">
    <property type="term" value="C:plasma membrane"/>
    <property type="evidence" value="ECO:0007669"/>
    <property type="project" value="TreeGrafter"/>
</dbReference>
<dbReference type="InterPro" id="IPR055342">
    <property type="entry name" value="MreC_beta-barrel_core"/>
</dbReference>
<dbReference type="PATRIC" id="fig|1208922.3.peg.653"/>
<dbReference type="PANTHER" id="PTHR34138:SF1">
    <property type="entry name" value="CELL SHAPE-DETERMINING PROTEIN MREC"/>
    <property type="match status" value="1"/>
</dbReference>
<reference evidence="9 10" key="1">
    <citation type="journal article" date="2013" name="Genome Biol. Evol.">
        <title>Genome evolution and phylogenomic analysis of candidatus kinetoplastibacterium, the betaproteobacterial endosymbionts of strigomonas and angomonas.</title>
        <authorList>
            <person name="Alves J.M."/>
            <person name="Serrano M.G."/>
            <person name="Maia da Silva F."/>
            <person name="Voegtly L.J."/>
            <person name="Matveyev A.V."/>
            <person name="Teixeira M.M."/>
            <person name="Camargo E.P."/>
            <person name="Buck G.A."/>
        </authorList>
    </citation>
    <scope>NUCLEOTIDE SEQUENCE [LARGE SCALE GENOMIC DNA]</scope>
    <source>
        <strain evidence="9 10">TCC012E</strain>
    </source>
</reference>
<dbReference type="GO" id="GO:0008360">
    <property type="term" value="P:regulation of cell shape"/>
    <property type="evidence" value="ECO:0007669"/>
    <property type="project" value="UniProtKB-KW"/>
</dbReference>
<dbReference type="InterPro" id="IPR007221">
    <property type="entry name" value="MreC"/>
</dbReference>
<dbReference type="InterPro" id="IPR042175">
    <property type="entry name" value="Cell/Rod_MreC_2"/>
</dbReference>
<feature type="coiled-coil region" evidence="6">
    <location>
        <begin position="85"/>
        <end position="112"/>
    </location>
</feature>
<keyword evidence="3 5" id="KW-0133">Cell shape</keyword>
<dbReference type="PIRSF" id="PIRSF038471">
    <property type="entry name" value="MreC"/>
    <property type="match status" value="1"/>
</dbReference>
<dbReference type="NCBIfam" id="TIGR00219">
    <property type="entry name" value="mreC"/>
    <property type="match status" value="1"/>
</dbReference>
<name>M1LX37_9PROT</name>
<dbReference type="Pfam" id="PF04085">
    <property type="entry name" value="MreC"/>
    <property type="match status" value="1"/>
</dbReference>
<evidence type="ECO:0000256" key="6">
    <source>
        <dbReference type="SAM" id="Coils"/>
    </source>
</evidence>
<dbReference type="Gene3D" id="2.40.10.350">
    <property type="entry name" value="Rod shape-determining protein MreC, domain 2"/>
    <property type="match status" value="1"/>
</dbReference>
<dbReference type="AlphaFoldDB" id="M1LX37"/>
<evidence type="ECO:0000256" key="3">
    <source>
        <dbReference type="ARBA" id="ARBA00022960"/>
    </source>
</evidence>
<sequence length="282" mass="31741">MKSHEVPTLFRQRISLELRLFFLIILTLLLLIIDSRYRFIEPFRRVVAIAIYPFQRIVVAPRDFVIQINSYMNAASIIKKENEFLQRQRIELAQVTTRMAQLLVENNQLRNLLGIKENIQQASVVVEILYDTVNSFNRRLVFNKGSNSGILPGMPVINESGVVGQIIRVTPRTSEVALISDNGIAIPVQISRNGLRLISFGAGSGKIEVRYLLDNVDIKEGDKLITSGIGGIFPAGLPVAEITKIEIDKSIGYSRAISDNPAKHERYRHFIVLQVDVSSTNE</sequence>
<comment type="similarity">
    <text evidence="1 5">Belongs to the MreC family.</text>
</comment>
<dbReference type="Proteomes" id="UP000011563">
    <property type="component" value="Chromosome"/>
</dbReference>
<keyword evidence="7" id="KW-1133">Transmembrane helix</keyword>
<evidence type="ECO:0000256" key="2">
    <source>
        <dbReference type="ARBA" id="ARBA00013855"/>
    </source>
</evidence>
<keyword evidence="10" id="KW-1185">Reference proteome</keyword>
<accession>M1LX37</accession>
<gene>
    <name evidence="9" type="ORF">BCUE_0097</name>
</gene>
<feature type="transmembrane region" description="Helical" evidence="7">
    <location>
        <begin position="20"/>
        <end position="37"/>
    </location>
</feature>
<proteinExistence type="inferred from homology"/>
<keyword evidence="6" id="KW-0175">Coiled coil</keyword>
<evidence type="ECO:0000256" key="4">
    <source>
        <dbReference type="ARBA" id="ARBA00032089"/>
    </source>
</evidence>
<evidence type="ECO:0000313" key="9">
    <source>
        <dbReference type="EMBL" id="AGF50087.1"/>
    </source>
</evidence>
<evidence type="ECO:0000256" key="1">
    <source>
        <dbReference type="ARBA" id="ARBA00009369"/>
    </source>
</evidence>
<feature type="domain" description="Rod shape-determining protein MreC beta-barrel core" evidence="8">
    <location>
        <begin position="129"/>
        <end position="273"/>
    </location>
</feature>
<evidence type="ECO:0000259" key="8">
    <source>
        <dbReference type="Pfam" id="PF04085"/>
    </source>
</evidence>
<dbReference type="Gene3D" id="2.40.10.340">
    <property type="entry name" value="Rod shape-determining protein MreC, domain 1"/>
    <property type="match status" value="1"/>
</dbReference>
<dbReference type="KEGG" id="kbt:BCUE_0097"/>
<dbReference type="InterPro" id="IPR042177">
    <property type="entry name" value="Cell/Rod_1"/>
</dbReference>
<dbReference type="PANTHER" id="PTHR34138">
    <property type="entry name" value="CELL SHAPE-DETERMINING PROTEIN MREC"/>
    <property type="match status" value="1"/>
</dbReference>
<organism evidence="9 10">
    <name type="scientific">Candidatus Kinetoplastidibacterium blastocrithidiae TCC012E</name>
    <dbReference type="NCBI Taxonomy" id="1208922"/>
    <lineage>
        <taxon>Bacteria</taxon>
        <taxon>Pseudomonadati</taxon>
        <taxon>Pseudomonadota</taxon>
        <taxon>Betaproteobacteria</taxon>
        <taxon>Candidatus Kinetoplastidibacterium</taxon>
    </lineage>
</organism>
<evidence type="ECO:0000313" key="10">
    <source>
        <dbReference type="Proteomes" id="UP000011563"/>
    </source>
</evidence>
<keyword evidence="7" id="KW-0472">Membrane</keyword>
<comment type="function">
    <text evidence="5">Involved in formation and maintenance of cell shape.</text>
</comment>
<dbReference type="EMBL" id="CP003807">
    <property type="protein sequence ID" value="AGF50087.1"/>
    <property type="molecule type" value="Genomic_DNA"/>
</dbReference>
<dbReference type="HOGENOM" id="CLU_042663_2_0_4"/>
<evidence type="ECO:0000256" key="5">
    <source>
        <dbReference type="PIRNR" id="PIRNR038471"/>
    </source>
</evidence>
<protein>
    <recommendedName>
        <fullName evidence="2 5">Cell shape-determining protein MreC</fullName>
    </recommendedName>
    <alternativeName>
        <fullName evidence="4 5">Cell shape protein MreC</fullName>
    </alternativeName>
</protein>
<keyword evidence="7" id="KW-0812">Transmembrane</keyword>